<feature type="region of interest" description="Disordered" evidence="1">
    <location>
        <begin position="301"/>
        <end position="356"/>
    </location>
</feature>
<evidence type="ECO:0008006" key="6">
    <source>
        <dbReference type="Google" id="ProtNLM"/>
    </source>
</evidence>
<dbReference type="InterPro" id="IPR016130">
    <property type="entry name" value="Tyr_Pase_AS"/>
</dbReference>
<gene>
    <name evidence="4" type="ORF">CAUJ_LOCUS757</name>
</gene>
<dbReference type="SUPFAM" id="SSF52799">
    <property type="entry name" value="(Phosphotyrosine protein) phosphatases II"/>
    <property type="match status" value="1"/>
</dbReference>
<dbReference type="InterPro" id="IPR003595">
    <property type="entry name" value="Tyr_Pase_cat"/>
</dbReference>
<feature type="compositionally biased region" description="Basic and acidic residues" evidence="1">
    <location>
        <begin position="1"/>
        <end position="17"/>
    </location>
</feature>
<evidence type="ECO:0000313" key="4">
    <source>
        <dbReference type="EMBL" id="CAD6184838.1"/>
    </source>
</evidence>
<dbReference type="Pfam" id="PF00102">
    <property type="entry name" value="Y_phosphatase"/>
    <property type="match status" value="2"/>
</dbReference>
<evidence type="ECO:0000256" key="1">
    <source>
        <dbReference type="SAM" id="MobiDB-lite"/>
    </source>
</evidence>
<dbReference type="PROSITE" id="PS50055">
    <property type="entry name" value="TYR_PHOSPHATASE_PTP"/>
    <property type="match status" value="1"/>
</dbReference>
<feature type="domain" description="Tyrosine-protein phosphatase" evidence="2">
    <location>
        <begin position="220"/>
        <end position="515"/>
    </location>
</feature>
<dbReference type="InterPro" id="IPR029021">
    <property type="entry name" value="Prot-tyrosine_phosphatase-like"/>
</dbReference>
<dbReference type="OrthoDB" id="6058203at2759"/>
<evidence type="ECO:0000259" key="2">
    <source>
        <dbReference type="PROSITE" id="PS50055"/>
    </source>
</evidence>
<dbReference type="Proteomes" id="UP000835052">
    <property type="component" value="Unassembled WGS sequence"/>
</dbReference>
<feature type="domain" description="Tyrosine specific protein phosphatases" evidence="3">
    <location>
        <begin position="433"/>
        <end position="506"/>
    </location>
</feature>
<evidence type="ECO:0000259" key="3">
    <source>
        <dbReference type="PROSITE" id="PS50056"/>
    </source>
</evidence>
<dbReference type="EMBL" id="CAJGYM010000001">
    <property type="protein sequence ID" value="CAD6184838.1"/>
    <property type="molecule type" value="Genomic_DNA"/>
</dbReference>
<dbReference type="PROSITE" id="PS50056">
    <property type="entry name" value="TYR_PHOSPHATASE_2"/>
    <property type="match status" value="1"/>
</dbReference>
<dbReference type="CDD" id="cd00047">
    <property type="entry name" value="PTPc"/>
    <property type="match status" value="1"/>
</dbReference>
<dbReference type="PANTHER" id="PTHR23219">
    <property type="entry name" value="TYROSINE-PROTEIN PHOSPHATASE C15H7.3-RELATED"/>
    <property type="match status" value="1"/>
</dbReference>
<dbReference type="SMART" id="SM00194">
    <property type="entry name" value="PTPc"/>
    <property type="match status" value="1"/>
</dbReference>
<dbReference type="PANTHER" id="PTHR23219:SF16">
    <property type="entry name" value="TYROSINE-PROTEIN PHOSPHATASE DOMAIN-CONTAINING PROTEIN"/>
    <property type="match status" value="1"/>
</dbReference>
<name>A0A8S1GQ55_9PELO</name>
<organism evidence="4 5">
    <name type="scientific">Caenorhabditis auriculariae</name>
    <dbReference type="NCBI Taxonomy" id="2777116"/>
    <lineage>
        <taxon>Eukaryota</taxon>
        <taxon>Metazoa</taxon>
        <taxon>Ecdysozoa</taxon>
        <taxon>Nematoda</taxon>
        <taxon>Chromadorea</taxon>
        <taxon>Rhabditida</taxon>
        <taxon>Rhabditina</taxon>
        <taxon>Rhabditomorpha</taxon>
        <taxon>Rhabditoidea</taxon>
        <taxon>Rhabditidae</taxon>
        <taxon>Peloderinae</taxon>
        <taxon>Caenorhabditis</taxon>
    </lineage>
</organism>
<keyword evidence="5" id="KW-1185">Reference proteome</keyword>
<sequence length="567" mass="64104">MRSKQNDSKKVKLASKEKGHKTKIKKKSYEKAGSRNASCVRIKNKGINEKEKTFEKVGKASSQRTVKGSREEHHHKKIPGNLSKEKSSKKRIPANAIWPSASAELVQVSARTSREKTQKNLKVLRQNSKESAENVPKKIRELDNVKTSHDNTTKEESGSQKGGLLTFTADAEEGSQKFVDWVLQANGNGCGLSKLFAENVENYVAPQELRTSTAFSSDSNKEKNRSTDLTCYDQTRVKLPTDEMFTSDYIHANTITFKNCDRSYIATQLPLEETRVDFWRMVVTQEVETIVALFDPSSDEVKKKTKASRAGKPSTPTNLTTTSPTRSPTTAKPSQRGQKTLRRRSKDSEDKAGKEVTVSTGSNEYWPLREGDYINYGPYFIHTRKVAHPDLKLFPTIYTIEVVEENCANATFVKLINFPQWTTGKLPSSRVILKLISQIREILIDPLRKGNVLVHCDTGINRTAVVILCDVIIHCIFNNLEIDVVELCRELRNQRASCLQNRFYFLCVIFVVLEYIHSHCCQGSKINLPMHEKISHVVKQMAIEFSNINAKEFAVNIPLHSDPIIQN</sequence>
<dbReference type="InterPro" id="IPR000242">
    <property type="entry name" value="PTP_cat"/>
</dbReference>
<accession>A0A8S1GQ55</accession>
<dbReference type="PRINTS" id="PR00700">
    <property type="entry name" value="PRTYPHPHTASE"/>
</dbReference>
<dbReference type="PROSITE" id="PS00383">
    <property type="entry name" value="TYR_PHOSPHATASE_1"/>
    <property type="match status" value="1"/>
</dbReference>
<dbReference type="InterPro" id="IPR000387">
    <property type="entry name" value="Tyr_Pase_dom"/>
</dbReference>
<feature type="region of interest" description="Disordered" evidence="1">
    <location>
        <begin position="1"/>
        <end position="37"/>
    </location>
</feature>
<dbReference type="SMART" id="SM00404">
    <property type="entry name" value="PTPc_motif"/>
    <property type="match status" value="1"/>
</dbReference>
<evidence type="ECO:0000313" key="5">
    <source>
        <dbReference type="Proteomes" id="UP000835052"/>
    </source>
</evidence>
<reference evidence="4" key="1">
    <citation type="submission" date="2020-10" db="EMBL/GenBank/DDBJ databases">
        <authorList>
            <person name="Kikuchi T."/>
        </authorList>
    </citation>
    <scope>NUCLEOTIDE SEQUENCE</scope>
    <source>
        <strain evidence="4">NKZ352</strain>
    </source>
</reference>
<proteinExistence type="predicted"/>
<protein>
    <recommendedName>
        <fullName evidence="6">Tyrosine-protein phosphatase domain-containing protein</fullName>
    </recommendedName>
</protein>
<comment type="caution">
    <text evidence="4">The sequence shown here is derived from an EMBL/GenBank/DDBJ whole genome shotgun (WGS) entry which is preliminary data.</text>
</comment>
<dbReference type="GO" id="GO:0004725">
    <property type="term" value="F:protein tyrosine phosphatase activity"/>
    <property type="evidence" value="ECO:0007669"/>
    <property type="project" value="InterPro"/>
</dbReference>
<dbReference type="Gene3D" id="3.90.190.10">
    <property type="entry name" value="Protein tyrosine phosphatase superfamily"/>
    <property type="match status" value="1"/>
</dbReference>
<feature type="region of interest" description="Disordered" evidence="1">
    <location>
        <begin position="50"/>
        <end position="95"/>
    </location>
</feature>
<dbReference type="AlphaFoldDB" id="A0A8S1GQ55"/>
<feature type="compositionally biased region" description="Low complexity" evidence="1">
    <location>
        <begin position="313"/>
        <end position="334"/>
    </location>
</feature>